<gene>
    <name evidence="4" type="ORF">LO744_01605</name>
</gene>
<dbReference type="Proteomes" id="UP001108025">
    <property type="component" value="Unassembled WGS sequence"/>
</dbReference>
<reference evidence="4" key="1">
    <citation type="submission" date="2021-11" db="EMBL/GenBank/DDBJ databases">
        <title>Description of novel Chryseobacterium species.</title>
        <authorList>
            <person name="Saticioglu I.B."/>
            <person name="Ay H."/>
            <person name="Altun S."/>
            <person name="Duman M."/>
        </authorList>
    </citation>
    <scope>NUCLEOTIDE SEQUENCE</scope>
    <source>
        <strain evidence="4">C-17</strain>
    </source>
</reference>
<comment type="caution">
    <text evidence="4">The sequence shown here is derived from an EMBL/GenBank/DDBJ whole genome shotgun (WGS) entry which is preliminary data.</text>
</comment>
<keyword evidence="5" id="KW-1185">Reference proteome</keyword>
<dbReference type="EMBL" id="JAJNAY010000001">
    <property type="protein sequence ID" value="MCD1115572.1"/>
    <property type="molecule type" value="Genomic_DNA"/>
</dbReference>
<organism evidence="4 5">
    <name type="scientific">Chryseobacterium turcicum</name>
    <dbReference type="NCBI Taxonomy" id="2898076"/>
    <lineage>
        <taxon>Bacteria</taxon>
        <taxon>Pseudomonadati</taxon>
        <taxon>Bacteroidota</taxon>
        <taxon>Flavobacteriia</taxon>
        <taxon>Flavobacteriales</taxon>
        <taxon>Weeksellaceae</taxon>
        <taxon>Chryseobacterium group</taxon>
        <taxon>Chryseobacterium</taxon>
    </lineage>
</organism>
<evidence type="ECO:0000313" key="5">
    <source>
        <dbReference type="Proteomes" id="UP001108025"/>
    </source>
</evidence>
<feature type="domain" description="Secretion system C-terminal sorting" evidence="3">
    <location>
        <begin position="202"/>
        <end position="270"/>
    </location>
</feature>
<evidence type="ECO:0000313" key="4">
    <source>
        <dbReference type="EMBL" id="MCD1115572.1"/>
    </source>
</evidence>
<feature type="signal peptide" evidence="2">
    <location>
        <begin position="1"/>
        <end position="20"/>
    </location>
</feature>
<sequence>MKKMYSFLSILLTSLLFAQATIYSENFGNPTATTLLTAYSGFQNSSPIVYSGTADVRTSAPSEGYTGASGNGCGYLGNVTTLSGNPVKTLIVEGINTTNYTGIAMTLGHYKSTNAANNELTIEVSADGTTWTPLTYTRPTGTATSNWVLISPAGTIPATANLRIRITNVLDSNAGFRVDDIKLTGTATSLAIRENIKKEFNIYPTSVTEGKIFITSTKNADKNVKIFDQTGRLMINKIITREINVSNLSKGIYILNIEEGGASVSQKIIIK</sequence>
<evidence type="ECO:0000256" key="2">
    <source>
        <dbReference type="SAM" id="SignalP"/>
    </source>
</evidence>
<name>A0A9Q3YW32_9FLAO</name>
<dbReference type="RefSeq" id="WP_230666718.1">
    <property type="nucleotide sequence ID" value="NZ_JAJNAY010000001.1"/>
</dbReference>
<protein>
    <submittedName>
        <fullName evidence="4">T9SS type A sorting domain-containing protein</fullName>
    </submittedName>
</protein>
<dbReference type="Pfam" id="PF18962">
    <property type="entry name" value="Por_Secre_tail"/>
    <property type="match status" value="1"/>
</dbReference>
<evidence type="ECO:0000259" key="3">
    <source>
        <dbReference type="Pfam" id="PF18962"/>
    </source>
</evidence>
<accession>A0A9Q3YW32</accession>
<feature type="chain" id="PRO_5040148560" evidence="2">
    <location>
        <begin position="21"/>
        <end position="271"/>
    </location>
</feature>
<evidence type="ECO:0000256" key="1">
    <source>
        <dbReference type="ARBA" id="ARBA00022729"/>
    </source>
</evidence>
<dbReference type="Gene3D" id="2.60.120.260">
    <property type="entry name" value="Galactose-binding domain-like"/>
    <property type="match status" value="1"/>
</dbReference>
<dbReference type="AlphaFoldDB" id="A0A9Q3YW32"/>
<proteinExistence type="predicted"/>
<dbReference type="NCBIfam" id="TIGR04183">
    <property type="entry name" value="Por_Secre_tail"/>
    <property type="match status" value="1"/>
</dbReference>
<keyword evidence="1 2" id="KW-0732">Signal</keyword>
<dbReference type="InterPro" id="IPR026444">
    <property type="entry name" value="Secre_tail"/>
</dbReference>